<keyword evidence="3" id="KW-0694">RNA-binding</keyword>
<evidence type="ECO:0000259" key="11">
    <source>
        <dbReference type="Pfam" id="PF03946"/>
    </source>
</evidence>
<gene>
    <name evidence="12" type="ORF">QVD17_35898</name>
</gene>
<reference evidence="12" key="1">
    <citation type="journal article" date="2023" name="bioRxiv">
        <title>Improved chromosome-level genome assembly for marigold (Tagetes erecta).</title>
        <authorList>
            <person name="Jiang F."/>
            <person name="Yuan L."/>
            <person name="Wang S."/>
            <person name="Wang H."/>
            <person name="Xu D."/>
            <person name="Wang A."/>
            <person name="Fan W."/>
        </authorList>
    </citation>
    <scope>NUCLEOTIDE SEQUENCE</scope>
    <source>
        <strain evidence="12">WSJ</strain>
        <tissue evidence="12">Leaf</tissue>
    </source>
</reference>
<evidence type="ECO:0000256" key="6">
    <source>
        <dbReference type="ARBA" id="ARBA00035540"/>
    </source>
</evidence>
<keyword evidence="5 9" id="KW-0687">Ribonucleoprotein</keyword>
<dbReference type="InterPro" id="IPR000911">
    <property type="entry name" value="Ribosomal_uL11"/>
</dbReference>
<dbReference type="Gene3D" id="3.30.1550.10">
    <property type="entry name" value="Ribosomal protein L11/L12, N-terminal domain"/>
    <property type="match status" value="1"/>
</dbReference>
<dbReference type="FunFam" id="1.10.10.250:FF:000001">
    <property type="entry name" value="50S ribosomal protein L11"/>
    <property type="match status" value="1"/>
</dbReference>
<dbReference type="AlphaFoldDB" id="A0AAD8JRM8"/>
<comment type="caution">
    <text evidence="12">The sequence shown here is derived from an EMBL/GenBank/DDBJ whole genome shotgun (WGS) entry which is preliminary data.</text>
</comment>
<dbReference type="SUPFAM" id="SSF46906">
    <property type="entry name" value="Ribosomal protein L11, C-terminal domain"/>
    <property type="match status" value="1"/>
</dbReference>
<accession>A0AAD8JRM8</accession>
<dbReference type="HAMAP" id="MF_00736">
    <property type="entry name" value="Ribosomal_uL11"/>
    <property type="match status" value="1"/>
</dbReference>
<dbReference type="GO" id="GO:0006412">
    <property type="term" value="P:translation"/>
    <property type="evidence" value="ECO:0007669"/>
    <property type="project" value="InterPro"/>
</dbReference>
<dbReference type="SUPFAM" id="SSF54747">
    <property type="entry name" value="Ribosomal L11/L12e N-terminal domain"/>
    <property type="match status" value="1"/>
</dbReference>
<organism evidence="12 13">
    <name type="scientific">Tagetes erecta</name>
    <name type="common">African marigold</name>
    <dbReference type="NCBI Taxonomy" id="13708"/>
    <lineage>
        <taxon>Eukaryota</taxon>
        <taxon>Viridiplantae</taxon>
        <taxon>Streptophyta</taxon>
        <taxon>Embryophyta</taxon>
        <taxon>Tracheophyta</taxon>
        <taxon>Spermatophyta</taxon>
        <taxon>Magnoliopsida</taxon>
        <taxon>eudicotyledons</taxon>
        <taxon>Gunneridae</taxon>
        <taxon>Pentapetalae</taxon>
        <taxon>asterids</taxon>
        <taxon>campanulids</taxon>
        <taxon>Asterales</taxon>
        <taxon>Asteraceae</taxon>
        <taxon>Asteroideae</taxon>
        <taxon>Heliantheae alliance</taxon>
        <taxon>Tageteae</taxon>
        <taxon>Tagetes</taxon>
    </lineage>
</organism>
<dbReference type="InterPro" id="IPR020785">
    <property type="entry name" value="Ribosomal_uL11_CS"/>
</dbReference>
<comment type="similarity">
    <text evidence="1 9">Belongs to the universal ribosomal protein uL11 family.</text>
</comment>
<dbReference type="Gene3D" id="1.10.10.250">
    <property type="entry name" value="Ribosomal protein L11, C-terminal domain"/>
    <property type="match status" value="1"/>
</dbReference>
<dbReference type="GO" id="GO:0003735">
    <property type="term" value="F:structural constituent of ribosome"/>
    <property type="evidence" value="ECO:0007669"/>
    <property type="project" value="InterPro"/>
</dbReference>
<dbReference type="FunFam" id="3.30.1550.10:FF:000001">
    <property type="entry name" value="50S ribosomal protein L11"/>
    <property type="match status" value="1"/>
</dbReference>
<dbReference type="Pfam" id="PF00298">
    <property type="entry name" value="Ribosomal_L11"/>
    <property type="match status" value="1"/>
</dbReference>
<evidence type="ECO:0000256" key="9">
    <source>
        <dbReference type="RuleBase" id="RU003978"/>
    </source>
</evidence>
<keyword evidence="4 9" id="KW-0689">Ribosomal protein</keyword>
<evidence type="ECO:0000256" key="2">
    <source>
        <dbReference type="ARBA" id="ARBA00022730"/>
    </source>
</evidence>
<keyword evidence="2" id="KW-0699">rRNA-binding</keyword>
<evidence type="ECO:0000313" key="13">
    <source>
        <dbReference type="Proteomes" id="UP001229421"/>
    </source>
</evidence>
<dbReference type="PANTHER" id="PTHR11661:SF1">
    <property type="entry name" value="LARGE RIBOSOMAL SUBUNIT PROTEIN UL11M"/>
    <property type="match status" value="1"/>
</dbReference>
<sequence length="220" mass="23443">MVSSVSKFHTVSSHHSNLSSSFLISPSSIPLSSNSNISLQFQFNHSQPCSITPRTFTVRAMAPPKPAGKAKKVTGMIKLALEAGKATPAPPVGPALGSKGVNIMAFCKDYNARTADKAGYIIPVEITVYDDKSFTFVLKTPPASVLLLKAAGAEKGSKDPQREKVGKITIDQLRAIANEKLPDLNCTTIESAMRIIAGTAANMGIDIDPPVLERKVKQIL</sequence>
<evidence type="ECO:0000256" key="8">
    <source>
        <dbReference type="ARBA" id="ARBA00082752"/>
    </source>
</evidence>
<evidence type="ECO:0000256" key="4">
    <source>
        <dbReference type="ARBA" id="ARBA00022980"/>
    </source>
</evidence>
<dbReference type="Pfam" id="PF03946">
    <property type="entry name" value="Ribosomal_L11_N"/>
    <property type="match status" value="1"/>
</dbReference>
<proteinExistence type="inferred from homology"/>
<dbReference type="InterPro" id="IPR036769">
    <property type="entry name" value="Ribosomal_uL11_C_sf"/>
</dbReference>
<evidence type="ECO:0000256" key="3">
    <source>
        <dbReference type="ARBA" id="ARBA00022884"/>
    </source>
</evidence>
<evidence type="ECO:0000313" key="12">
    <source>
        <dbReference type="EMBL" id="KAK1409372.1"/>
    </source>
</evidence>
<dbReference type="SMART" id="SM00649">
    <property type="entry name" value="RL11"/>
    <property type="match status" value="1"/>
</dbReference>
<dbReference type="InterPro" id="IPR036796">
    <property type="entry name" value="Ribosomal_uL11_N_sf"/>
</dbReference>
<feature type="domain" description="Large ribosomal subunit protein uL11 N-terminal" evidence="11">
    <location>
        <begin position="77"/>
        <end position="134"/>
    </location>
</feature>
<dbReference type="PROSITE" id="PS00359">
    <property type="entry name" value="RIBOSOMAL_L11"/>
    <property type="match status" value="1"/>
</dbReference>
<evidence type="ECO:0000259" key="10">
    <source>
        <dbReference type="Pfam" id="PF00298"/>
    </source>
</evidence>
<keyword evidence="13" id="KW-1185">Reference proteome</keyword>
<evidence type="ECO:0000256" key="1">
    <source>
        <dbReference type="ARBA" id="ARBA00010537"/>
    </source>
</evidence>
<dbReference type="InterPro" id="IPR020784">
    <property type="entry name" value="Ribosomal_uL11_N"/>
</dbReference>
<dbReference type="NCBIfam" id="TIGR01632">
    <property type="entry name" value="L11_bact"/>
    <property type="match status" value="1"/>
</dbReference>
<dbReference type="CDD" id="cd00349">
    <property type="entry name" value="Ribosomal_L11"/>
    <property type="match status" value="1"/>
</dbReference>
<evidence type="ECO:0000256" key="7">
    <source>
        <dbReference type="ARBA" id="ARBA00068991"/>
    </source>
</evidence>
<dbReference type="PANTHER" id="PTHR11661">
    <property type="entry name" value="60S RIBOSOMAL PROTEIN L12"/>
    <property type="match status" value="1"/>
</dbReference>
<feature type="domain" description="Large ribosomal subunit protein uL11 C-terminal" evidence="10">
    <location>
        <begin position="139"/>
        <end position="207"/>
    </location>
</feature>
<dbReference type="GO" id="GO:0022625">
    <property type="term" value="C:cytosolic large ribosomal subunit"/>
    <property type="evidence" value="ECO:0007669"/>
    <property type="project" value="TreeGrafter"/>
</dbReference>
<protein>
    <recommendedName>
        <fullName evidence="7">Large ribosomal subunit protein uL11c</fullName>
    </recommendedName>
    <alternativeName>
        <fullName evidence="6">50S ribosomal protein L11, chloroplastic</fullName>
    </alternativeName>
    <alternativeName>
        <fullName evidence="8">CL11</fullName>
    </alternativeName>
</protein>
<evidence type="ECO:0000256" key="5">
    <source>
        <dbReference type="ARBA" id="ARBA00023274"/>
    </source>
</evidence>
<dbReference type="GO" id="GO:0070180">
    <property type="term" value="F:large ribosomal subunit rRNA binding"/>
    <property type="evidence" value="ECO:0007669"/>
    <property type="project" value="TreeGrafter"/>
</dbReference>
<dbReference type="Proteomes" id="UP001229421">
    <property type="component" value="Unassembled WGS sequence"/>
</dbReference>
<dbReference type="InterPro" id="IPR020783">
    <property type="entry name" value="Ribosomal_uL11_C"/>
</dbReference>
<name>A0AAD8JRM8_TARER</name>
<dbReference type="InterPro" id="IPR006519">
    <property type="entry name" value="Ribosomal_uL11_bac-typ"/>
</dbReference>
<dbReference type="EMBL" id="JAUHHV010000010">
    <property type="protein sequence ID" value="KAK1409372.1"/>
    <property type="molecule type" value="Genomic_DNA"/>
</dbReference>